<protein>
    <submittedName>
        <fullName evidence="1">Uncharacterized protein</fullName>
    </submittedName>
</protein>
<organism evidence="1 2">
    <name type="scientific">Massilia genomosp. 1</name>
    <dbReference type="NCBI Taxonomy" id="2609280"/>
    <lineage>
        <taxon>Bacteria</taxon>
        <taxon>Pseudomonadati</taxon>
        <taxon>Pseudomonadota</taxon>
        <taxon>Betaproteobacteria</taxon>
        <taxon>Burkholderiales</taxon>
        <taxon>Oxalobacteraceae</taxon>
        <taxon>Telluria group</taxon>
        <taxon>Massilia</taxon>
    </lineage>
</organism>
<comment type="caution">
    <text evidence="1">The sequence shown here is derived from an EMBL/GenBank/DDBJ whole genome shotgun (WGS) entry which is preliminary data.</text>
</comment>
<sequence>MATQSTAIRVNSAYLQTVLAPIYREAMLGEHDAECALLDLRNRVHRELCVEEIVAPLFAELALPTLEKTGQALTYLLHVSPGPRLAPACQLFGVALNECVLLLNQIWSVVFPDEDRDVPAGWRYVDKAKSLNYHQTRDFYASSPQLLDGAWERLEQRLRAGLNSRG</sequence>
<proteinExistence type="predicted"/>
<gene>
    <name evidence="1" type="ORF">F1735_01530</name>
</gene>
<keyword evidence="2" id="KW-1185">Reference proteome</keyword>
<dbReference type="EMBL" id="WHJF01000003">
    <property type="protein sequence ID" value="NHZ61002.1"/>
    <property type="molecule type" value="Genomic_DNA"/>
</dbReference>
<name>A0ABX0MG59_9BURK</name>
<reference evidence="1 2" key="1">
    <citation type="submission" date="2019-10" db="EMBL/GenBank/DDBJ databases">
        <title>Taxonomy of Antarctic Massilia spp.: description of Massilia rubra sp. nov., Massilia aquatica sp. nov., Massilia mucilaginosa sp. nov., Massilia frigida sp. nov. isolated from streams, lakes and regoliths.</title>
        <authorList>
            <person name="Holochova P."/>
            <person name="Sedlacek I."/>
            <person name="Kralova S."/>
            <person name="Maslanova I."/>
            <person name="Busse H.-J."/>
            <person name="Stankova E."/>
            <person name="Vrbovska V."/>
            <person name="Kovarovic V."/>
            <person name="Bartak M."/>
            <person name="Svec P."/>
            <person name="Pantucek R."/>
        </authorList>
    </citation>
    <scope>NUCLEOTIDE SEQUENCE [LARGE SCALE GENOMIC DNA]</scope>
    <source>
        <strain evidence="1 2">CCM 8694</strain>
    </source>
</reference>
<evidence type="ECO:0000313" key="2">
    <source>
        <dbReference type="Proteomes" id="UP000610594"/>
    </source>
</evidence>
<evidence type="ECO:0000313" key="1">
    <source>
        <dbReference type="EMBL" id="NHZ61002.1"/>
    </source>
</evidence>
<dbReference type="RefSeq" id="WP_167235279.1">
    <property type="nucleotide sequence ID" value="NZ_WHJF01000003.1"/>
</dbReference>
<accession>A0ABX0MG59</accession>
<dbReference type="Proteomes" id="UP000610594">
    <property type="component" value="Unassembled WGS sequence"/>
</dbReference>